<dbReference type="GO" id="GO:0000137">
    <property type="term" value="C:Golgi cis cisterna"/>
    <property type="evidence" value="ECO:0007669"/>
    <property type="project" value="TreeGrafter"/>
</dbReference>
<proteinExistence type="evidence at transcript level"/>
<name>V9IFW5_APICE</name>
<feature type="coiled-coil region" evidence="1">
    <location>
        <begin position="179"/>
        <end position="213"/>
    </location>
</feature>
<dbReference type="PANTHER" id="PTHR10881">
    <property type="entry name" value="GOLGIN SUBFAMILY A MEMBER-RELATED"/>
    <property type="match status" value="1"/>
</dbReference>
<organism evidence="2">
    <name type="scientific">Apis cerana</name>
    <name type="common">Indian honeybee</name>
    <dbReference type="NCBI Taxonomy" id="7461"/>
    <lineage>
        <taxon>Eukaryota</taxon>
        <taxon>Metazoa</taxon>
        <taxon>Ecdysozoa</taxon>
        <taxon>Arthropoda</taxon>
        <taxon>Hexapoda</taxon>
        <taxon>Insecta</taxon>
        <taxon>Pterygota</taxon>
        <taxon>Neoptera</taxon>
        <taxon>Endopterygota</taxon>
        <taxon>Hymenoptera</taxon>
        <taxon>Apocrita</taxon>
        <taxon>Aculeata</taxon>
        <taxon>Apoidea</taxon>
        <taxon>Anthophila</taxon>
        <taxon>Apidae</taxon>
        <taxon>Apis</taxon>
    </lineage>
</organism>
<dbReference type="InterPro" id="IPR024858">
    <property type="entry name" value="GOLGA"/>
</dbReference>
<protein>
    <submittedName>
        <fullName evidence="2">Golgin subfamily A member 2</fullName>
    </submittedName>
</protein>
<accession>V9IFW5</accession>
<sequence length="417" mass="48798">MNLSKSEKLLAAKRKLREFQLSKMQNNQDGSIKQKYTLDLLSSQCQNAETNKLNLEVISNVLTMETSKDNSQEFQKNDVVMNSMVTSENIINYNELNCSMENTNSMKDTQENNVISKLEEKLNLNEFPKIQKEHLLEMASAVENVLTNEFEHIETSLDFDLMNHNQFLNSYLEEQKKIVNELHIKLNNAHSRISELETKLKEKEIEFQIQLEQEINPLKDQVQIHTQTTGILIAEKTELTSALCQAQQNEAEEISKKLKNSQIRILELEKEILFIKNNNEELNKNFHQLQNKYDSLNEQFFQLKKEKEDLDLEGSELKQKLNLKKTELIAIQQELQEKTALLSLSELRIQQMKGMSITEEEKHTAILLEQELVQTKESLKIVNNEKDEINKQYQNYVKQLDTQQTKLLEKIKIQKKL</sequence>
<dbReference type="GO" id="GO:0005801">
    <property type="term" value="C:cis-Golgi network"/>
    <property type="evidence" value="ECO:0007669"/>
    <property type="project" value="TreeGrafter"/>
</dbReference>
<dbReference type="GO" id="GO:0032580">
    <property type="term" value="C:Golgi cisterna membrane"/>
    <property type="evidence" value="ECO:0007669"/>
    <property type="project" value="TreeGrafter"/>
</dbReference>
<gene>
    <name evidence="2" type="ORF">ACCB01893.2</name>
</gene>
<dbReference type="PANTHER" id="PTHR10881:SF46">
    <property type="entry name" value="GOLGIN SUBFAMILY A MEMBER 2"/>
    <property type="match status" value="1"/>
</dbReference>
<dbReference type="EMBL" id="JR040604">
    <property type="protein sequence ID" value="AEY59204.1"/>
    <property type="molecule type" value="mRNA"/>
</dbReference>
<feature type="coiled-coil region" evidence="1">
    <location>
        <begin position="365"/>
        <end position="406"/>
    </location>
</feature>
<reference evidence="2" key="1">
    <citation type="submission" date="2011-11" db="EMBL/GenBank/DDBJ databases">
        <title>Decoding the brain transcriptome of the Eastern honeybee (Apis cerana) based on pyrosequencing.</title>
        <authorList>
            <person name="Sun L."/>
            <person name="Zheng H."/>
            <person name="Wang Y."/>
            <person name="Xie X."/>
            <person name="Zhu Y."/>
            <person name="Gu W."/>
            <person name="Wang S."/>
        </authorList>
    </citation>
    <scope>NUCLEOTIDE SEQUENCE</scope>
    <source>
        <tissue evidence="2">Brain</tissue>
    </source>
</reference>
<evidence type="ECO:0000256" key="1">
    <source>
        <dbReference type="SAM" id="Coils"/>
    </source>
</evidence>
<dbReference type="GO" id="GO:0007030">
    <property type="term" value="P:Golgi organization"/>
    <property type="evidence" value="ECO:0007669"/>
    <property type="project" value="TreeGrafter"/>
</dbReference>
<evidence type="ECO:0000313" key="2">
    <source>
        <dbReference type="EMBL" id="AEY59204.1"/>
    </source>
</evidence>
<feature type="coiled-coil region" evidence="1">
    <location>
        <begin position="244"/>
        <end position="338"/>
    </location>
</feature>
<dbReference type="AlphaFoldDB" id="V9IFW5"/>
<keyword evidence="1" id="KW-0175">Coiled coil</keyword>